<comment type="caution">
    <text evidence="4">The sequence shown here is derived from an EMBL/GenBank/DDBJ whole genome shotgun (WGS) entry which is preliminary data.</text>
</comment>
<dbReference type="OrthoDB" id="19394at2759"/>
<evidence type="ECO:0000259" key="2">
    <source>
        <dbReference type="Pfam" id="PF14613"/>
    </source>
</evidence>
<dbReference type="Pfam" id="PF19343">
    <property type="entry name" value="HAM1_N"/>
    <property type="match status" value="1"/>
</dbReference>
<dbReference type="PANTHER" id="PTHR31138">
    <property type="entry name" value="CHROMOSOME 19, WHOLE GENOME SHOTGUN SEQUENCE"/>
    <property type="match status" value="1"/>
</dbReference>
<proteinExistence type="predicted"/>
<dbReference type="STRING" id="71717.A0A4Y7SIT8"/>
<evidence type="ECO:0000256" key="1">
    <source>
        <dbReference type="SAM" id="MobiDB-lite"/>
    </source>
</evidence>
<dbReference type="InterPro" id="IPR027842">
    <property type="entry name" value="HAM1-like_C"/>
</dbReference>
<sequence length="893" mass="100861">MSLPQATKEVGNHPANTSVIDPVNKTAQAADVERKLKFYGVIQAFREGRLPSNQQISETLDYVLNHSPVDETKLSHEGKQLVQDVRDIIKTAELMVEQKNADELFQNFVFHTQAVDTNSLKDHAAERVGESQSLNKDKVKEDGNHAAKHLRTLLTLVLTNSEVRKLLSDFSVIGRDLLSIGASKASTLIAPPQHQLDRVDEPAPQDQFITHDPNHPDGQRVAGLDETPVLGRKFKVPGGQEGEVRMDPKRDEQPILRTQDGTQVGVGSAARDAFAEYHQVQQQGFGAVHQAATGRGRLPVDDRQRERASGLAQQAREVGGHAQREAEEFKRADEEGDEETKEVKKRTVKEKMRGLKDSVMDTFHERVPEEQRNSATEQYESGKKFFSEEYFPEERRDQFIFRLKKVVIECQKHADYQESMTWLLDYLGEYVQHARTTSTNLTSTDPNAVPENHKLKIATLELRTLLERFANNTSMDVIFDAINVLTDDTRRDPELHQWFKNVDAYVRRVLLEPGFILQPQSDTEASRLRENGKAFYDDKYKSDFDNLFSSIGSWFKAMGDDPLNQRFGNDWARLTKDLLFDSEGSLKFKPELWNDIRRVIMPTLVQQVGYIPIPRIEYTDDALDLVVENLTLQGRNLFPNIIAIEAHNYMKFSPYDAITDDQHHKITFQLAQIQADMRDVAFYYRKKTGLPRMKDSGLADVILGGEGLSASVTIVFTNSTSHDKSSVFKVQDVHVKVDGGLKFSIRDSKHDFLYKTLRPLATALVKKQICKALKDGIATALEYVDGQLVGVRDRMREAKADEGRSRSEVLQELFHRTKSPVQDATSAASITSHGASVSTSHSQFKVVSNKRDSLLSDVGNPAGWVKRSAEKEAKVQQGHGWRSEAFNIVPTRN</sequence>
<organism evidence="4 5">
    <name type="scientific">Coprinellus micaceus</name>
    <name type="common">Glistening ink-cap mushroom</name>
    <name type="synonym">Coprinus micaceus</name>
    <dbReference type="NCBI Taxonomy" id="71717"/>
    <lineage>
        <taxon>Eukaryota</taxon>
        <taxon>Fungi</taxon>
        <taxon>Dikarya</taxon>
        <taxon>Basidiomycota</taxon>
        <taxon>Agaricomycotina</taxon>
        <taxon>Agaricomycetes</taxon>
        <taxon>Agaricomycetidae</taxon>
        <taxon>Agaricales</taxon>
        <taxon>Agaricineae</taxon>
        <taxon>Psathyrellaceae</taxon>
        <taxon>Coprinellus</taxon>
    </lineage>
</organism>
<dbReference type="Gene3D" id="3.15.10.10">
    <property type="entry name" value="Bactericidal permeability-increasing protein, domain 1"/>
    <property type="match status" value="1"/>
</dbReference>
<evidence type="ECO:0000259" key="3">
    <source>
        <dbReference type="Pfam" id="PF19343"/>
    </source>
</evidence>
<reference evidence="4 5" key="1">
    <citation type="journal article" date="2019" name="Nat. Ecol. Evol.">
        <title>Megaphylogeny resolves global patterns of mushroom evolution.</title>
        <authorList>
            <person name="Varga T."/>
            <person name="Krizsan K."/>
            <person name="Foldi C."/>
            <person name="Dima B."/>
            <person name="Sanchez-Garcia M."/>
            <person name="Sanchez-Ramirez S."/>
            <person name="Szollosi G.J."/>
            <person name="Szarkandi J.G."/>
            <person name="Papp V."/>
            <person name="Albert L."/>
            <person name="Andreopoulos W."/>
            <person name="Angelini C."/>
            <person name="Antonin V."/>
            <person name="Barry K.W."/>
            <person name="Bougher N.L."/>
            <person name="Buchanan P."/>
            <person name="Buyck B."/>
            <person name="Bense V."/>
            <person name="Catcheside P."/>
            <person name="Chovatia M."/>
            <person name="Cooper J."/>
            <person name="Damon W."/>
            <person name="Desjardin D."/>
            <person name="Finy P."/>
            <person name="Geml J."/>
            <person name="Haridas S."/>
            <person name="Hughes K."/>
            <person name="Justo A."/>
            <person name="Karasinski D."/>
            <person name="Kautmanova I."/>
            <person name="Kiss B."/>
            <person name="Kocsube S."/>
            <person name="Kotiranta H."/>
            <person name="LaButti K.M."/>
            <person name="Lechner B.E."/>
            <person name="Liimatainen K."/>
            <person name="Lipzen A."/>
            <person name="Lukacs Z."/>
            <person name="Mihaltcheva S."/>
            <person name="Morgado L.N."/>
            <person name="Niskanen T."/>
            <person name="Noordeloos M.E."/>
            <person name="Ohm R.A."/>
            <person name="Ortiz-Santana B."/>
            <person name="Ovrebo C."/>
            <person name="Racz N."/>
            <person name="Riley R."/>
            <person name="Savchenko A."/>
            <person name="Shiryaev A."/>
            <person name="Soop K."/>
            <person name="Spirin V."/>
            <person name="Szebenyi C."/>
            <person name="Tomsovsky M."/>
            <person name="Tulloss R.E."/>
            <person name="Uehling J."/>
            <person name="Grigoriev I.V."/>
            <person name="Vagvolgyi C."/>
            <person name="Papp T."/>
            <person name="Martin F.M."/>
            <person name="Miettinen O."/>
            <person name="Hibbett D.S."/>
            <person name="Nagy L.G."/>
        </authorList>
    </citation>
    <scope>NUCLEOTIDE SEQUENCE [LARGE SCALE GENOMIC DNA]</scope>
    <source>
        <strain evidence="4 5">FP101781</strain>
    </source>
</reference>
<feature type="region of interest" description="Disordered" evidence="1">
    <location>
        <begin position="296"/>
        <end position="349"/>
    </location>
</feature>
<feature type="compositionally biased region" description="Basic and acidic residues" evidence="1">
    <location>
        <begin position="318"/>
        <end position="333"/>
    </location>
</feature>
<protein>
    <submittedName>
        <fullName evidence="4">Uncharacterized protein</fullName>
    </submittedName>
</protein>
<keyword evidence="5" id="KW-1185">Reference proteome</keyword>
<evidence type="ECO:0000313" key="4">
    <source>
        <dbReference type="EMBL" id="TEB21745.1"/>
    </source>
</evidence>
<feature type="domain" description="HAM1-like C-terminal" evidence="2">
    <location>
        <begin position="741"/>
        <end position="891"/>
    </location>
</feature>
<dbReference type="PANTHER" id="PTHR31138:SF1">
    <property type="entry name" value="PDZ DOMAIN-CONTAINING PROTEIN"/>
    <property type="match status" value="1"/>
</dbReference>
<feature type="domain" description="HAM1-like N-terminal" evidence="3">
    <location>
        <begin position="15"/>
        <end position="718"/>
    </location>
</feature>
<feature type="compositionally biased region" description="Basic and acidic residues" evidence="1">
    <location>
        <begin position="298"/>
        <end position="308"/>
    </location>
</feature>
<dbReference type="InterPro" id="IPR045967">
    <property type="entry name" value="HAM1-like_N"/>
</dbReference>
<dbReference type="AlphaFoldDB" id="A0A4Y7SIT8"/>
<gene>
    <name evidence="4" type="ORF">FA13DRAFT_1741688</name>
</gene>
<dbReference type="EMBL" id="QPFP01000104">
    <property type="protein sequence ID" value="TEB21745.1"/>
    <property type="molecule type" value="Genomic_DNA"/>
</dbReference>
<name>A0A4Y7SIT8_COPMI</name>
<evidence type="ECO:0000313" key="5">
    <source>
        <dbReference type="Proteomes" id="UP000298030"/>
    </source>
</evidence>
<dbReference type="Proteomes" id="UP000298030">
    <property type="component" value="Unassembled WGS sequence"/>
</dbReference>
<accession>A0A4Y7SIT8</accession>
<dbReference type="Pfam" id="PF14613">
    <property type="entry name" value="HAM1_C"/>
    <property type="match status" value="1"/>
</dbReference>